<dbReference type="GO" id="GO:0046983">
    <property type="term" value="F:protein dimerization activity"/>
    <property type="evidence" value="ECO:0007669"/>
    <property type="project" value="InterPro"/>
</dbReference>
<dbReference type="InterPro" id="IPR006573">
    <property type="entry name" value="NHR_dom"/>
</dbReference>
<dbReference type="PANTHER" id="PTHR25462">
    <property type="entry name" value="BONUS, ISOFORM C-RELATED"/>
    <property type="match status" value="1"/>
</dbReference>
<dbReference type="Gene3D" id="4.10.830.40">
    <property type="match status" value="1"/>
</dbReference>
<dbReference type="PANTHER" id="PTHR25462:SF229">
    <property type="entry name" value="TRANSCRIPTION INTERMEDIARY FACTOR 1-BETA"/>
    <property type="match status" value="1"/>
</dbReference>
<evidence type="ECO:0000313" key="9">
    <source>
        <dbReference type="EMBL" id="KAK7088349.1"/>
    </source>
</evidence>
<dbReference type="GO" id="GO:0000155">
    <property type="term" value="F:phosphorelay sensor kinase activity"/>
    <property type="evidence" value="ECO:0007669"/>
    <property type="project" value="InterPro"/>
</dbReference>
<evidence type="ECO:0000256" key="2">
    <source>
        <dbReference type="ARBA" id="ARBA00022771"/>
    </source>
</evidence>
<dbReference type="InterPro" id="IPR027370">
    <property type="entry name" value="Znf-RING_euk"/>
</dbReference>
<keyword evidence="2 4" id="KW-0863">Zinc-finger</keyword>
<sequence>MARATGKTCLADSDTECSVCHELFKNPKLLPCAHVLCRHCLLFWLASNTEALCPLCRGAIADPKEKSKTKGWEDVVDALPDDVAMAALVNSTRVLSQDVVCAGCKDSEAVSICLHCGDMLCASCTRAHGNLSATRQHTVETLATMTAERLATSQFAACCVHSDKPSELYCPTHGAAICNLCASSEHRACPEVTLFEKRLDELQQELSAMSEMLKAAEYNLDRSISQLDQQLEEVERNANKSLAEIDEACDRLEKSIKACRRRLRELTLAAKQKVEKSVQATRADMLGRRGRMTSHRRVVDRVKVTSPPGKLEKATATVRLRVQGLNLRVTVPSSLLSMNTIKVDKTTLARLERELTFLGEERQTSGALSESLGWRFHTNHGTNIVLSNDGLTAERVGGWNNGIVVADQPMMPNVLYETRNGVQIRTDKLDLQYTACYLPCGVVLTDPDHLCLPETAHSGWGSEAVVISHAVYNREIKEDNNLNKATFNLPEGARVGVMVTTKAELHLWVNGSDRGVIATTVPTPCFAFFELRGRYQQVSVLPPTHPS</sequence>
<dbReference type="Gene3D" id="2.60.120.920">
    <property type="match status" value="1"/>
</dbReference>
<gene>
    <name evidence="9" type="ORF">V1264_022277</name>
</gene>
<dbReference type="AlphaFoldDB" id="A0AAN9AK81"/>
<dbReference type="GO" id="GO:0008270">
    <property type="term" value="F:zinc ion binding"/>
    <property type="evidence" value="ECO:0007669"/>
    <property type="project" value="UniProtKB-KW"/>
</dbReference>
<dbReference type="SUPFAM" id="SSF57850">
    <property type="entry name" value="RING/U-box"/>
    <property type="match status" value="1"/>
</dbReference>
<dbReference type="PROSITE" id="PS50089">
    <property type="entry name" value="ZF_RING_2"/>
    <property type="match status" value="1"/>
</dbReference>
<evidence type="ECO:0000259" key="8">
    <source>
        <dbReference type="PROSITE" id="PS51065"/>
    </source>
</evidence>
<keyword evidence="1" id="KW-0479">Metal-binding</keyword>
<accession>A0AAN9AK81</accession>
<evidence type="ECO:0000259" key="7">
    <source>
        <dbReference type="PROSITE" id="PS50119"/>
    </source>
</evidence>
<comment type="caution">
    <text evidence="9">The sequence shown here is derived from an EMBL/GenBank/DDBJ whole genome shotgun (WGS) entry which is preliminary data.</text>
</comment>
<keyword evidence="10" id="KW-1185">Reference proteome</keyword>
<feature type="domain" description="B box-type" evidence="7">
    <location>
        <begin position="96"/>
        <end position="142"/>
    </location>
</feature>
<dbReference type="PROSITE" id="PS00518">
    <property type="entry name" value="ZF_RING_1"/>
    <property type="match status" value="1"/>
</dbReference>
<dbReference type="GO" id="GO:0061630">
    <property type="term" value="F:ubiquitin protein ligase activity"/>
    <property type="evidence" value="ECO:0007669"/>
    <property type="project" value="TreeGrafter"/>
</dbReference>
<dbReference type="Gene3D" id="3.30.40.10">
    <property type="entry name" value="Zinc/RING finger domain, C3HC4 (zinc finger)"/>
    <property type="match status" value="1"/>
</dbReference>
<dbReference type="SMART" id="SM00184">
    <property type="entry name" value="RING"/>
    <property type="match status" value="1"/>
</dbReference>
<dbReference type="InterPro" id="IPR017907">
    <property type="entry name" value="Znf_RING_CS"/>
</dbReference>
<feature type="coiled-coil region" evidence="5">
    <location>
        <begin position="192"/>
        <end position="269"/>
    </location>
</feature>
<organism evidence="9 10">
    <name type="scientific">Littorina saxatilis</name>
    <dbReference type="NCBI Taxonomy" id="31220"/>
    <lineage>
        <taxon>Eukaryota</taxon>
        <taxon>Metazoa</taxon>
        <taxon>Spiralia</taxon>
        <taxon>Lophotrochozoa</taxon>
        <taxon>Mollusca</taxon>
        <taxon>Gastropoda</taxon>
        <taxon>Caenogastropoda</taxon>
        <taxon>Littorinimorpha</taxon>
        <taxon>Littorinoidea</taxon>
        <taxon>Littorinidae</taxon>
        <taxon>Littorina</taxon>
    </lineage>
</organism>
<dbReference type="PROSITE" id="PS50119">
    <property type="entry name" value="ZF_BBOX"/>
    <property type="match status" value="2"/>
</dbReference>
<dbReference type="Pfam" id="PF07177">
    <property type="entry name" value="Neuralized"/>
    <property type="match status" value="1"/>
</dbReference>
<reference evidence="9 10" key="1">
    <citation type="submission" date="2024-02" db="EMBL/GenBank/DDBJ databases">
        <title>Chromosome-scale genome assembly of the rough periwinkle Littorina saxatilis.</title>
        <authorList>
            <person name="De Jode A."/>
            <person name="Faria R."/>
            <person name="Formenti G."/>
            <person name="Sims Y."/>
            <person name="Smith T.P."/>
            <person name="Tracey A."/>
            <person name="Wood J.M.D."/>
            <person name="Zagrodzka Z.B."/>
            <person name="Johannesson K."/>
            <person name="Butlin R.K."/>
            <person name="Leder E.H."/>
        </authorList>
    </citation>
    <scope>NUCLEOTIDE SEQUENCE [LARGE SCALE GENOMIC DNA]</scope>
    <source>
        <strain evidence="9">Snail1</strain>
        <tissue evidence="9">Muscle</tissue>
    </source>
</reference>
<dbReference type="InterPro" id="IPR043136">
    <property type="entry name" value="B30.2/SPRY_sf"/>
</dbReference>
<evidence type="ECO:0000313" key="10">
    <source>
        <dbReference type="Proteomes" id="UP001374579"/>
    </source>
</evidence>
<name>A0AAN9AK81_9CAEN</name>
<keyword evidence="3" id="KW-0862">Zinc</keyword>
<dbReference type="PROSITE" id="PS51065">
    <property type="entry name" value="NHR"/>
    <property type="match status" value="1"/>
</dbReference>
<dbReference type="Pfam" id="PF13445">
    <property type="entry name" value="zf-RING_UBOX"/>
    <property type="match status" value="1"/>
</dbReference>
<dbReference type="Gene3D" id="3.30.160.60">
    <property type="entry name" value="Classic Zinc Finger"/>
    <property type="match status" value="1"/>
</dbReference>
<dbReference type="GO" id="GO:0006513">
    <property type="term" value="P:protein monoubiquitination"/>
    <property type="evidence" value="ECO:0007669"/>
    <property type="project" value="TreeGrafter"/>
</dbReference>
<dbReference type="InterPro" id="IPR000315">
    <property type="entry name" value="Znf_B-box"/>
</dbReference>
<dbReference type="Pfam" id="PF07730">
    <property type="entry name" value="HisKA_3"/>
    <property type="match status" value="1"/>
</dbReference>
<dbReference type="SMART" id="SM00336">
    <property type="entry name" value="BBOX"/>
    <property type="match status" value="2"/>
</dbReference>
<dbReference type="InterPro" id="IPR011712">
    <property type="entry name" value="Sig_transdc_His_kin_sub3_dim/P"/>
</dbReference>
<dbReference type="CDD" id="cd19757">
    <property type="entry name" value="Bbox1"/>
    <property type="match status" value="1"/>
</dbReference>
<dbReference type="EMBL" id="JBAMIC010004070">
    <property type="protein sequence ID" value="KAK7088349.1"/>
    <property type="molecule type" value="Genomic_DNA"/>
</dbReference>
<dbReference type="GO" id="GO:0016020">
    <property type="term" value="C:membrane"/>
    <property type="evidence" value="ECO:0007669"/>
    <property type="project" value="InterPro"/>
</dbReference>
<evidence type="ECO:0000256" key="5">
    <source>
        <dbReference type="SAM" id="Coils"/>
    </source>
</evidence>
<dbReference type="CDD" id="cd12887">
    <property type="entry name" value="SPRY_NHR_like"/>
    <property type="match status" value="1"/>
</dbReference>
<dbReference type="SUPFAM" id="SSF57845">
    <property type="entry name" value="B-box zinc-binding domain"/>
    <property type="match status" value="1"/>
</dbReference>
<evidence type="ECO:0000256" key="3">
    <source>
        <dbReference type="ARBA" id="ARBA00022833"/>
    </source>
</evidence>
<dbReference type="Proteomes" id="UP001374579">
    <property type="component" value="Unassembled WGS sequence"/>
</dbReference>
<feature type="domain" description="NHR" evidence="8">
    <location>
        <begin position="373"/>
        <end position="543"/>
    </location>
</feature>
<dbReference type="InterPro" id="IPR001841">
    <property type="entry name" value="Znf_RING"/>
</dbReference>
<evidence type="ECO:0000256" key="1">
    <source>
        <dbReference type="ARBA" id="ARBA00022723"/>
    </source>
</evidence>
<evidence type="ECO:0000259" key="6">
    <source>
        <dbReference type="PROSITE" id="PS50089"/>
    </source>
</evidence>
<feature type="domain" description="B box-type" evidence="7">
    <location>
        <begin position="153"/>
        <end position="187"/>
    </location>
</feature>
<evidence type="ECO:0000256" key="4">
    <source>
        <dbReference type="PROSITE-ProRule" id="PRU00024"/>
    </source>
</evidence>
<dbReference type="InterPro" id="IPR013083">
    <property type="entry name" value="Znf_RING/FYVE/PHD"/>
</dbReference>
<protein>
    <submittedName>
        <fullName evidence="9">Uncharacterized protein</fullName>
    </submittedName>
</protein>
<dbReference type="InterPro" id="IPR047153">
    <property type="entry name" value="TRIM45/56/19-like"/>
</dbReference>
<keyword evidence="5" id="KW-0175">Coiled coil</keyword>
<feature type="domain" description="RING-type" evidence="6">
    <location>
        <begin position="17"/>
        <end position="57"/>
    </location>
</feature>
<proteinExistence type="predicted"/>